<keyword evidence="1" id="KW-1133">Transmembrane helix</keyword>
<evidence type="ECO:0000256" key="1">
    <source>
        <dbReference type="SAM" id="Phobius"/>
    </source>
</evidence>
<keyword evidence="1" id="KW-0472">Membrane</keyword>
<dbReference type="AlphaFoldDB" id="A0A4U0YPL0"/>
<gene>
    <name evidence="2" type="ORF">FA869_12855</name>
</gene>
<dbReference type="EMBL" id="SWAV01000004">
    <property type="protein sequence ID" value="TKA90933.1"/>
    <property type="molecule type" value="Genomic_DNA"/>
</dbReference>
<sequence length="192" mass="21832">MMTASRQPPRAASWARHSGRHMQHDENIPPWYKQFWPWFLISILVFAVVIGLGLLYVSMLNPDSMVRDNYYKEGRAINMHMGRDHRASELDLSAGFTVDELTGDISLQLDGELEQLPPALLLELMSPTHAERDRTVMLQQISGNHYTGQLERGIQGRHYIDLSDPAQPGEDGWRLTGEITLVMGQQHQLTAK</sequence>
<protein>
    <recommendedName>
        <fullName evidence="4">FixH family protein</fullName>
    </recommendedName>
</protein>
<dbReference type="InterPro" id="IPR008620">
    <property type="entry name" value="FixH"/>
</dbReference>
<organism evidence="2 3">
    <name type="scientific">Halopseudomonas bauzanensis</name>
    <dbReference type="NCBI Taxonomy" id="653930"/>
    <lineage>
        <taxon>Bacteria</taxon>
        <taxon>Pseudomonadati</taxon>
        <taxon>Pseudomonadota</taxon>
        <taxon>Gammaproteobacteria</taxon>
        <taxon>Pseudomonadales</taxon>
        <taxon>Pseudomonadaceae</taxon>
        <taxon>Halopseudomonas</taxon>
    </lineage>
</organism>
<evidence type="ECO:0000313" key="2">
    <source>
        <dbReference type="EMBL" id="TKA90933.1"/>
    </source>
</evidence>
<evidence type="ECO:0000313" key="3">
    <source>
        <dbReference type="Proteomes" id="UP000305198"/>
    </source>
</evidence>
<keyword evidence="1" id="KW-0812">Transmembrane</keyword>
<evidence type="ECO:0008006" key="4">
    <source>
        <dbReference type="Google" id="ProtNLM"/>
    </source>
</evidence>
<dbReference type="Proteomes" id="UP000305198">
    <property type="component" value="Unassembled WGS sequence"/>
</dbReference>
<accession>A0A4U0YPL0</accession>
<comment type="caution">
    <text evidence="2">The sequence shown here is derived from an EMBL/GenBank/DDBJ whole genome shotgun (WGS) entry which is preliminary data.</text>
</comment>
<feature type="transmembrane region" description="Helical" evidence="1">
    <location>
        <begin position="35"/>
        <end position="57"/>
    </location>
</feature>
<dbReference type="Pfam" id="PF05751">
    <property type="entry name" value="FixH"/>
    <property type="match status" value="1"/>
</dbReference>
<proteinExistence type="predicted"/>
<reference evidence="2 3" key="1">
    <citation type="submission" date="2019-04" db="EMBL/GenBank/DDBJ databases">
        <title>Crypto-aerobic microbial life in anoxic (sulfidic) marine sediments.</title>
        <authorList>
            <person name="Bhattacharya S."/>
            <person name="Roy C."/>
            <person name="Mondal N."/>
            <person name="Sarkar J."/>
            <person name="Mandal S."/>
            <person name="Rameez M.J."/>
            <person name="Ghosh W."/>
        </authorList>
    </citation>
    <scope>NUCLEOTIDE SEQUENCE [LARGE SCALE GENOMIC DNA]</scope>
    <source>
        <strain evidence="2 3">SBBB</strain>
    </source>
</reference>
<name>A0A4U0YPL0_9GAMM</name>